<organism evidence="1">
    <name type="scientific">Oryza meridionalis</name>
    <dbReference type="NCBI Taxonomy" id="40149"/>
    <lineage>
        <taxon>Eukaryota</taxon>
        <taxon>Viridiplantae</taxon>
        <taxon>Streptophyta</taxon>
        <taxon>Embryophyta</taxon>
        <taxon>Tracheophyta</taxon>
        <taxon>Spermatophyta</taxon>
        <taxon>Magnoliopsida</taxon>
        <taxon>Liliopsida</taxon>
        <taxon>Poales</taxon>
        <taxon>Poaceae</taxon>
        <taxon>BOP clade</taxon>
        <taxon>Oryzoideae</taxon>
        <taxon>Oryzeae</taxon>
        <taxon>Oryzinae</taxon>
        <taxon>Oryza</taxon>
    </lineage>
</organism>
<protein>
    <submittedName>
        <fullName evidence="1">Uncharacterized protein</fullName>
    </submittedName>
</protein>
<proteinExistence type="predicted"/>
<evidence type="ECO:0000313" key="2">
    <source>
        <dbReference type="Proteomes" id="UP000008021"/>
    </source>
</evidence>
<name>A0A0E0CWS5_9ORYZ</name>
<dbReference type="EnsemblPlants" id="OMERI03G07150.1">
    <property type="protein sequence ID" value="OMERI03G07150.1"/>
    <property type="gene ID" value="OMERI03G07150"/>
</dbReference>
<dbReference type="AlphaFoldDB" id="A0A0E0CWS5"/>
<reference evidence="1" key="1">
    <citation type="submission" date="2015-04" db="UniProtKB">
        <authorList>
            <consortium name="EnsemblPlants"/>
        </authorList>
    </citation>
    <scope>IDENTIFICATION</scope>
</reference>
<dbReference type="Gramene" id="OMERI03G07150.1">
    <property type="protein sequence ID" value="OMERI03G07150.1"/>
    <property type="gene ID" value="OMERI03G07150"/>
</dbReference>
<accession>A0A0E0CWS5</accession>
<dbReference type="Proteomes" id="UP000008021">
    <property type="component" value="Chromosome 3"/>
</dbReference>
<reference evidence="1" key="2">
    <citation type="submission" date="2018-05" db="EMBL/GenBank/DDBJ databases">
        <title>OmerRS3 (Oryza meridionalis Reference Sequence Version 3).</title>
        <authorList>
            <person name="Zhang J."/>
            <person name="Kudrna D."/>
            <person name="Lee S."/>
            <person name="Talag J."/>
            <person name="Welchert J."/>
            <person name="Wing R.A."/>
        </authorList>
    </citation>
    <scope>NUCLEOTIDE SEQUENCE [LARGE SCALE GENOMIC DNA]</scope>
    <source>
        <strain evidence="1">cv. OR44</strain>
    </source>
</reference>
<keyword evidence="2" id="KW-1185">Reference proteome</keyword>
<sequence length="59" mass="6295">MLTPDRRESARALSATGMPSLRLAALLRQRDAAAASSTTASDPYSRCRCQIGGNRARMG</sequence>
<evidence type="ECO:0000313" key="1">
    <source>
        <dbReference type="EnsemblPlants" id="OMERI03G07150.1"/>
    </source>
</evidence>
<dbReference type="HOGENOM" id="CLU_2964832_0_0_1"/>